<feature type="transmembrane region" description="Helical" evidence="1">
    <location>
        <begin position="55"/>
        <end position="75"/>
    </location>
</feature>
<keyword evidence="1" id="KW-0472">Membrane</keyword>
<dbReference type="STRING" id="1005928.SAMN04487859_10483"/>
<name>A0A1I4ZTA2_9RHOB</name>
<organism evidence="2 3">
    <name type="scientific">Roseovarius lutimaris</name>
    <dbReference type="NCBI Taxonomy" id="1005928"/>
    <lineage>
        <taxon>Bacteria</taxon>
        <taxon>Pseudomonadati</taxon>
        <taxon>Pseudomonadota</taxon>
        <taxon>Alphaproteobacteria</taxon>
        <taxon>Rhodobacterales</taxon>
        <taxon>Roseobacteraceae</taxon>
        <taxon>Roseovarius</taxon>
    </lineage>
</organism>
<evidence type="ECO:0000256" key="1">
    <source>
        <dbReference type="SAM" id="Phobius"/>
    </source>
</evidence>
<dbReference type="RefSeq" id="WP_245736207.1">
    <property type="nucleotide sequence ID" value="NZ_FOVP01000004.1"/>
</dbReference>
<keyword evidence="1" id="KW-0812">Transmembrane</keyword>
<proteinExistence type="predicted"/>
<keyword evidence="1" id="KW-1133">Transmembrane helix</keyword>
<dbReference type="EMBL" id="FOVP01000004">
    <property type="protein sequence ID" value="SFN53283.1"/>
    <property type="molecule type" value="Genomic_DNA"/>
</dbReference>
<reference evidence="3" key="1">
    <citation type="submission" date="2016-10" db="EMBL/GenBank/DDBJ databases">
        <authorList>
            <person name="Varghese N."/>
            <person name="Submissions S."/>
        </authorList>
    </citation>
    <scope>NUCLEOTIDE SEQUENCE [LARGE SCALE GENOMIC DNA]</scope>
    <source>
        <strain evidence="3">DSM 28463</strain>
    </source>
</reference>
<protein>
    <recommendedName>
        <fullName evidence="4">DoxX protein</fullName>
    </recommendedName>
</protein>
<evidence type="ECO:0000313" key="3">
    <source>
        <dbReference type="Proteomes" id="UP000198599"/>
    </source>
</evidence>
<keyword evidence="3" id="KW-1185">Reference proteome</keyword>
<gene>
    <name evidence="2" type="ORF">SAMN04487859_10483</name>
</gene>
<feature type="transmembrane region" description="Helical" evidence="1">
    <location>
        <begin position="15"/>
        <end position="34"/>
    </location>
</feature>
<feature type="transmembrane region" description="Helical" evidence="1">
    <location>
        <begin position="120"/>
        <end position="137"/>
    </location>
</feature>
<dbReference type="AlphaFoldDB" id="A0A1I4ZTA2"/>
<dbReference type="Proteomes" id="UP000198599">
    <property type="component" value="Unassembled WGS sequence"/>
</dbReference>
<accession>A0A1I4ZTA2</accession>
<evidence type="ECO:0008006" key="4">
    <source>
        <dbReference type="Google" id="ProtNLM"/>
    </source>
</evidence>
<evidence type="ECO:0000313" key="2">
    <source>
        <dbReference type="EMBL" id="SFN53283.1"/>
    </source>
</evidence>
<sequence>MEPKAVLSPQDKLDALALLVLRLGLAWFIFLWAAHKIITPKQYQNLARHYDGVDVSLTQIYLGGGVQIALCLLVALGVLRYFSYSSLLIMHLFTVMRRWEGFLDPFAINDRGFPINRNQVIDLAVLGAFIALVLLIRRDHFSVGGWLARHDRPRWWN</sequence>